<organism evidence="1 4">
    <name type="scientific">Actinophytocola oryzae</name>
    <dbReference type="NCBI Taxonomy" id="502181"/>
    <lineage>
        <taxon>Bacteria</taxon>
        <taxon>Bacillati</taxon>
        <taxon>Actinomycetota</taxon>
        <taxon>Actinomycetes</taxon>
        <taxon>Pseudonocardiales</taxon>
        <taxon>Pseudonocardiaceae</taxon>
    </lineage>
</organism>
<dbReference type="EMBL" id="SOCP01000033">
    <property type="protein sequence ID" value="TDV35951.1"/>
    <property type="molecule type" value="Genomic_DNA"/>
</dbReference>
<evidence type="ECO:0000313" key="3">
    <source>
        <dbReference type="EMBL" id="TDV44092.1"/>
    </source>
</evidence>
<comment type="caution">
    <text evidence="1">The sequence shown here is derived from an EMBL/GenBank/DDBJ whole genome shotgun (WGS) entry which is preliminary data.</text>
</comment>
<dbReference type="Proteomes" id="UP000294927">
    <property type="component" value="Unassembled WGS sequence"/>
</dbReference>
<accession>A0A4R7USI6</accession>
<proteinExistence type="predicted"/>
<evidence type="ECO:0000313" key="1">
    <source>
        <dbReference type="EMBL" id="TDV35951.1"/>
    </source>
</evidence>
<sequence length="31" mass="3179">MRHLLSTSGRCGRLKGLGAVANVNVLVVADA</sequence>
<reference evidence="1 4" key="1">
    <citation type="submission" date="2019-03" db="EMBL/GenBank/DDBJ databases">
        <title>Genomic Encyclopedia of Archaeal and Bacterial Type Strains, Phase II (KMG-II): from individual species to whole genera.</title>
        <authorList>
            <person name="Goeker M."/>
        </authorList>
    </citation>
    <scope>NUCLEOTIDE SEQUENCE [LARGE SCALE GENOMIC DNA]</scope>
    <source>
        <strain evidence="1 4">DSM 45499</strain>
    </source>
</reference>
<gene>
    <name evidence="3" type="ORF">CLV71_1141</name>
    <name evidence="2" type="ORF">CLV71_1301</name>
    <name evidence="1" type="ORF">CLV71_13347</name>
</gene>
<evidence type="ECO:0000313" key="2">
    <source>
        <dbReference type="EMBL" id="TDV36795.1"/>
    </source>
</evidence>
<protein>
    <submittedName>
        <fullName evidence="1">Uncharacterized protein</fullName>
    </submittedName>
</protein>
<feature type="non-terminal residue" evidence="1">
    <location>
        <position position="31"/>
    </location>
</feature>
<evidence type="ECO:0000313" key="4">
    <source>
        <dbReference type="Proteomes" id="UP000294927"/>
    </source>
</evidence>
<name>A0A4R7USI6_9PSEU</name>
<dbReference type="EMBL" id="SOCP01000030">
    <property type="protein sequence ID" value="TDV36795.1"/>
    <property type="molecule type" value="Genomic_DNA"/>
</dbReference>
<keyword evidence="4" id="KW-1185">Reference proteome</keyword>
<dbReference type="EMBL" id="SOCP01000014">
    <property type="protein sequence ID" value="TDV44092.1"/>
    <property type="molecule type" value="Genomic_DNA"/>
</dbReference>
<dbReference type="AlphaFoldDB" id="A0A4R7USI6"/>